<evidence type="ECO:0000313" key="2">
    <source>
        <dbReference type="Proteomes" id="UP000465810"/>
    </source>
</evidence>
<proteinExistence type="predicted"/>
<name>A0A7X4K7S6_9SPHN</name>
<dbReference type="PRINTS" id="PR00413">
    <property type="entry name" value="HADHALOGNASE"/>
</dbReference>
<dbReference type="Proteomes" id="UP000465810">
    <property type="component" value="Unassembled WGS sequence"/>
</dbReference>
<comment type="caution">
    <text evidence="1">The sequence shown here is derived from an EMBL/GenBank/DDBJ whole genome shotgun (WGS) entry which is preliminary data.</text>
</comment>
<sequence>MSAVPLSAPVEAVVFDVGRVLVQWDMRALFGQLIADEGELDRFLSEIVSEEWHFEHDAGRDLAEMVAARKAEFPGHDHLLDAYATRFGETLPGDVPGTHEIVRELAGRGVPLFAITNFASPFWRDYRAGEALFDLFADIVVSGDEKIVKPDARIFDLAVRRFGHAPGAMLFIDDNAANIAAAHGLGWQVHHFHDAAALRADLARRGLLG</sequence>
<dbReference type="NCBIfam" id="TIGR01509">
    <property type="entry name" value="HAD-SF-IA-v3"/>
    <property type="match status" value="1"/>
</dbReference>
<dbReference type="InterPro" id="IPR036412">
    <property type="entry name" value="HAD-like_sf"/>
</dbReference>
<keyword evidence="1" id="KW-0378">Hydrolase</keyword>
<gene>
    <name evidence="1" type="ORF">GR702_11985</name>
</gene>
<dbReference type="Pfam" id="PF00702">
    <property type="entry name" value="Hydrolase"/>
    <property type="match status" value="1"/>
</dbReference>
<dbReference type="InterPro" id="IPR006439">
    <property type="entry name" value="HAD-SF_hydro_IA"/>
</dbReference>
<dbReference type="SFLD" id="SFLDG01129">
    <property type="entry name" value="C1.5:_HAD__Beta-PGM__Phosphata"/>
    <property type="match status" value="1"/>
</dbReference>
<dbReference type="SUPFAM" id="SSF56784">
    <property type="entry name" value="HAD-like"/>
    <property type="match status" value="1"/>
</dbReference>
<dbReference type="InterPro" id="IPR023214">
    <property type="entry name" value="HAD_sf"/>
</dbReference>
<dbReference type="PANTHER" id="PTHR43611:SF3">
    <property type="entry name" value="FLAVIN MONONUCLEOTIDE HYDROLASE 1, CHLOROPLATIC"/>
    <property type="match status" value="1"/>
</dbReference>
<dbReference type="EMBL" id="WVTD01000008">
    <property type="protein sequence ID" value="MYL98485.1"/>
    <property type="molecule type" value="Genomic_DNA"/>
</dbReference>
<evidence type="ECO:0000313" key="1">
    <source>
        <dbReference type="EMBL" id="MYL98485.1"/>
    </source>
</evidence>
<keyword evidence="2" id="KW-1185">Reference proteome</keyword>
<organism evidence="1 2">
    <name type="scientific">Novosphingobium silvae</name>
    <dbReference type="NCBI Taxonomy" id="2692619"/>
    <lineage>
        <taxon>Bacteria</taxon>
        <taxon>Pseudomonadati</taxon>
        <taxon>Pseudomonadota</taxon>
        <taxon>Alphaproteobacteria</taxon>
        <taxon>Sphingomonadales</taxon>
        <taxon>Sphingomonadaceae</taxon>
        <taxon>Novosphingobium</taxon>
    </lineage>
</organism>
<dbReference type="RefSeq" id="WP_160986129.1">
    <property type="nucleotide sequence ID" value="NZ_WVTD01000008.1"/>
</dbReference>
<dbReference type="PANTHER" id="PTHR43611">
    <property type="entry name" value="ALPHA-D-GLUCOSE 1-PHOSPHATE PHOSPHATASE"/>
    <property type="match status" value="1"/>
</dbReference>
<accession>A0A7X4K7S6</accession>
<dbReference type="AlphaFoldDB" id="A0A7X4K7S6"/>
<protein>
    <submittedName>
        <fullName evidence="1">HAD-IA family hydrolase</fullName>
    </submittedName>
</protein>
<reference evidence="1 2" key="1">
    <citation type="submission" date="2019-12" db="EMBL/GenBank/DDBJ databases">
        <authorList>
            <person name="Feng G."/>
            <person name="Zhu H."/>
        </authorList>
    </citation>
    <scope>NUCLEOTIDE SEQUENCE [LARGE SCALE GENOMIC DNA]</scope>
    <source>
        <strain evidence="1 2">FGD1</strain>
    </source>
</reference>
<dbReference type="GO" id="GO:0016787">
    <property type="term" value="F:hydrolase activity"/>
    <property type="evidence" value="ECO:0007669"/>
    <property type="project" value="UniProtKB-KW"/>
</dbReference>
<dbReference type="SFLD" id="SFLDS00003">
    <property type="entry name" value="Haloacid_Dehalogenase"/>
    <property type="match status" value="1"/>
</dbReference>
<dbReference type="Gene3D" id="3.40.50.1000">
    <property type="entry name" value="HAD superfamily/HAD-like"/>
    <property type="match status" value="1"/>
</dbReference>